<evidence type="ECO:0000313" key="1">
    <source>
        <dbReference type="EMBL" id="PNG24445.1"/>
    </source>
</evidence>
<evidence type="ECO:0000313" key="2">
    <source>
        <dbReference type="Proteomes" id="UP000236286"/>
    </source>
</evidence>
<dbReference type="AlphaFoldDB" id="A0A2J7TCG1"/>
<protein>
    <submittedName>
        <fullName evidence="1">Uncharacterized protein</fullName>
    </submittedName>
</protein>
<gene>
    <name evidence="1" type="ORF">CR492_18660</name>
</gene>
<proteinExistence type="predicted"/>
<sequence>MHKERPDRVALSFENHNNFRRLHRGWDNGGDASRHVYNFSPPRGSLFNSLNAISLNHMPDIMGKAAWDTAVF</sequence>
<comment type="caution">
    <text evidence="1">The sequence shown here is derived from an EMBL/GenBank/DDBJ whole genome shotgun (WGS) entry which is preliminary data.</text>
</comment>
<reference evidence="1 2" key="1">
    <citation type="submission" date="2017-10" db="EMBL/GenBank/DDBJ databases">
        <title>Genome announcement of Methylocella silvestris TVC from permafrost.</title>
        <authorList>
            <person name="Wang J."/>
            <person name="Geng K."/>
            <person name="Ul-Haque F."/>
            <person name="Crombie A.T."/>
            <person name="Street L.E."/>
            <person name="Wookey P.A."/>
            <person name="Murrell J.C."/>
            <person name="Pratscher J."/>
        </authorList>
    </citation>
    <scope>NUCLEOTIDE SEQUENCE [LARGE SCALE GENOMIC DNA]</scope>
    <source>
        <strain evidence="1 2">TVC</strain>
    </source>
</reference>
<dbReference type="Proteomes" id="UP000236286">
    <property type="component" value="Unassembled WGS sequence"/>
</dbReference>
<organism evidence="1 2">
    <name type="scientific">Methylocella silvestris</name>
    <dbReference type="NCBI Taxonomy" id="199596"/>
    <lineage>
        <taxon>Bacteria</taxon>
        <taxon>Pseudomonadati</taxon>
        <taxon>Pseudomonadota</taxon>
        <taxon>Alphaproteobacteria</taxon>
        <taxon>Hyphomicrobiales</taxon>
        <taxon>Beijerinckiaceae</taxon>
        <taxon>Methylocella</taxon>
    </lineage>
</organism>
<dbReference type="EMBL" id="PDZR01000032">
    <property type="protein sequence ID" value="PNG24445.1"/>
    <property type="molecule type" value="Genomic_DNA"/>
</dbReference>
<name>A0A2J7TCG1_METSI</name>
<dbReference type="RefSeq" id="WP_102845237.1">
    <property type="nucleotide sequence ID" value="NZ_PDZR01000032.1"/>
</dbReference>
<accession>A0A2J7TCG1</accession>